<dbReference type="STRING" id="183478.A0A364N991"/>
<feature type="transmembrane region" description="Helical" evidence="2">
    <location>
        <begin position="151"/>
        <end position="175"/>
    </location>
</feature>
<keyword evidence="2" id="KW-0812">Transmembrane</keyword>
<proteinExistence type="predicted"/>
<organism evidence="4 5">
    <name type="scientific">Stemphylium lycopersici</name>
    <name type="common">Tomato gray leaf spot disease fungus</name>
    <name type="synonym">Thyrospora lycopersici</name>
    <dbReference type="NCBI Taxonomy" id="183478"/>
    <lineage>
        <taxon>Eukaryota</taxon>
        <taxon>Fungi</taxon>
        <taxon>Dikarya</taxon>
        <taxon>Ascomycota</taxon>
        <taxon>Pezizomycotina</taxon>
        <taxon>Dothideomycetes</taxon>
        <taxon>Pleosporomycetidae</taxon>
        <taxon>Pleosporales</taxon>
        <taxon>Pleosporineae</taxon>
        <taxon>Pleosporaceae</taxon>
        <taxon>Stemphylium</taxon>
    </lineage>
</organism>
<evidence type="ECO:0000256" key="2">
    <source>
        <dbReference type="SAM" id="Phobius"/>
    </source>
</evidence>
<keyword evidence="2" id="KW-1133">Transmembrane helix</keyword>
<feature type="transmembrane region" description="Helical" evidence="2">
    <location>
        <begin position="195"/>
        <end position="213"/>
    </location>
</feature>
<sequence>MRYFPVHQILIWSRDALGAVDYHIPTPCSPWNCHRVYAETWVGGLLLKYSGGRSPVIAAVFLSIAFYNFLELNIYIFTSFKRRSGLYFWSFTVSTWGIAFNSIGYTLMHLGQIQEKNIFATFILVGWCMMITGQSVVLYSRLHIVMHNLRWLKYVLFMIITNAIWLHIPIIILVYGANSSYPEPFVGPYRIYERIQLSVFIAQELVISGLYVYETTKLLRLERTIGNLGTRSLLHHLLWVNALVILLDFSILGLEFADLFEIQTSWKPLVYSIKLKLEFSILNRLVKLTKTARSGNASSYSNNAIRSGGLALGTLRGKSAIRRSILATGIDDNDQWEVHVGSGKPNDGSDPAHVVKTTEFTVQSHSRQESRESLFESGKEALAHSATHDTQEVERGSASSVSSDPQYGRYHEHQQNWQ</sequence>
<feature type="transmembrane region" description="Helical" evidence="2">
    <location>
        <begin position="233"/>
        <end position="254"/>
    </location>
</feature>
<evidence type="ECO:0000313" key="4">
    <source>
        <dbReference type="EMBL" id="RAR13836.1"/>
    </source>
</evidence>
<feature type="region of interest" description="Disordered" evidence="1">
    <location>
        <begin position="361"/>
        <end position="418"/>
    </location>
</feature>
<feature type="domain" description="DUF7703" evidence="3">
    <location>
        <begin position="58"/>
        <end position="292"/>
    </location>
</feature>
<dbReference type="AlphaFoldDB" id="A0A364N991"/>
<dbReference type="Proteomes" id="UP000249619">
    <property type="component" value="Unassembled WGS sequence"/>
</dbReference>
<dbReference type="PANTHER" id="PTHR37013:SF3">
    <property type="entry name" value="INTEGRAL MEMBRANE PROTEIN (AFU_ORTHOLOGUE AFUA_1G05950)"/>
    <property type="match status" value="1"/>
</dbReference>
<accession>A0A364N991</accession>
<reference evidence="5" key="1">
    <citation type="submission" date="2018-05" db="EMBL/GenBank/DDBJ databases">
        <title>Draft genome sequence of Stemphylium lycopersici strain CIDEFI 213.</title>
        <authorList>
            <person name="Medina R."/>
            <person name="Franco M.E.E."/>
            <person name="Lucentini C.G."/>
            <person name="Saparrat M.C.N."/>
            <person name="Balatti P.A."/>
        </authorList>
    </citation>
    <scope>NUCLEOTIDE SEQUENCE [LARGE SCALE GENOMIC DNA]</scope>
    <source>
        <strain evidence="5">CIDEFI 213</strain>
    </source>
</reference>
<feature type="transmembrane region" description="Helical" evidence="2">
    <location>
        <begin position="56"/>
        <end position="74"/>
    </location>
</feature>
<name>A0A364N991_STELY</name>
<keyword evidence="5" id="KW-1185">Reference proteome</keyword>
<dbReference type="Pfam" id="PF24802">
    <property type="entry name" value="DUF7703"/>
    <property type="match status" value="1"/>
</dbReference>
<gene>
    <name evidence="4" type="ORF">DDE83_002724</name>
</gene>
<feature type="transmembrane region" description="Helical" evidence="2">
    <location>
        <begin position="118"/>
        <end position="139"/>
    </location>
</feature>
<feature type="transmembrane region" description="Helical" evidence="2">
    <location>
        <begin position="86"/>
        <end position="106"/>
    </location>
</feature>
<feature type="compositionally biased region" description="Basic and acidic residues" evidence="1">
    <location>
        <begin position="366"/>
        <end position="395"/>
    </location>
</feature>
<comment type="caution">
    <text evidence="4">The sequence shown here is derived from an EMBL/GenBank/DDBJ whole genome shotgun (WGS) entry which is preliminary data.</text>
</comment>
<evidence type="ECO:0000259" key="3">
    <source>
        <dbReference type="Pfam" id="PF24802"/>
    </source>
</evidence>
<protein>
    <submittedName>
        <fullName evidence="4">Integral membrane protein</fullName>
    </submittedName>
</protein>
<dbReference type="PANTHER" id="PTHR37013">
    <property type="entry name" value="INTEGRAL MEMBRANE PROTEIN (AFU_ORTHOLOGUE AFUA_1G05950)-RELATED"/>
    <property type="match status" value="1"/>
</dbReference>
<evidence type="ECO:0000313" key="5">
    <source>
        <dbReference type="Proteomes" id="UP000249619"/>
    </source>
</evidence>
<dbReference type="InterPro" id="IPR056120">
    <property type="entry name" value="DUF7703"/>
</dbReference>
<feature type="compositionally biased region" description="Basic and acidic residues" evidence="1">
    <location>
        <begin position="409"/>
        <end position="418"/>
    </location>
</feature>
<dbReference type="EMBL" id="QGDH01000029">
    <property type="protein sequence ID" value="RAR13836.1"/>
    <property type="molecule type" value="Genomic_DNA"/>
</dbReference>
<dbReference type="OrthoDB" id="405906at2759"/>
<keyword evidence="2" id="KW-0472">Membrane</keyword>
<evidence type="ECO:0000256" key="1">
    <source>
        <dbReference type="SAM" id="MobiDB-lite"/>
    </source>
</evidence>